<dbReference type="Proteomes" id="UP001178288">
    <property type="component" value="Chromosome"/>
</dbReference>
<accession>A0AA95MPF0</accession>
<keyword evidence="2" id="KW-1185">Reference proteome</keyword>
<dbReference type="EMBL" id="CP126114">
    <property type="protein sequence ID" value="WHY85658.1"/>
    <property type="molecule type" value="Genomic_DNA"/>
</dbReference>
<protein>
    <submittedName>
        <fullName evidence="1">Uncharacterized protein</fullName>
    </submittedName>
</protein>
<name>A0AA95MPF0_9BACI</name>
<evidence type="ECO:0000313" key="2">
    <source>
        <dbReference type="Proteomes" id="UP001178288"/>
    </source>
</evidence>
<reference evidence="1" key="1">
    <citation type="submission" date="2023-05" db="EMBL/GenBank/DDBJ databases">
        <title>Comparative genomics of Bacillaceae isolates and their secondary metabolite potential.</title>
        <authorList>
            <person name="Song L."/>
            <person name="Nielsen L.J."/>
            <person name="Mohite O."/>
            <person name="Xu X."/>
            <person name="Weber T."/>
            <person name="Kovacs A.T."/>
        </authorList>
    </citation>
    <scope>NUCLEOTIDE SEQUENCE</scope>
    <source>
        <strain evidence="1">XLM17</strain>
    </source>
</reference>
<proteinExistence type="predicted"/>
<sequence length="45" mass="6032">MFGFRGFGRRDVFFRDGFRRRRFFPFEIEFERRRRFEFERRRRGF</sequence>
<evidence type="ECO:0000313" key="1">
    <source>
        <dbReference type="EMBL" id="WHY85658.1"/>
    </source>
</evidence>
<dbReference type="AlphaFoldDB" id="A0AA95MPF0"/>
<dbReference type="RefSeq" id="WP_156482307.1">
    <property type="nucleotide sequence ID" value="NZ_CP126114.1"/>
</dbReference>
<gene>
    <name evidence="1" type="ORF">QNH39_24120</name>
</gene>
<dbReference type="KEGG" id="nnv:QNH39_24120"/>
<organism evidence="1 2">
    <name type="scientific">Neobacillus novalis</name>
    <dbReference type="NCBI Taxonomy" id="220687"/>
    <lineage>
        <taxon>Bacteria</taxon>
        <taxon>Bacillati</taxon>
        <taxon>Bacillota</taxon>
        <taxon>Bacilli</taxon>
        <taxon>Bacillales</taxon>
        <taxon>Bacillaceae</taxon>
        <taxon>Neobacillus</taxon>
    </lineage>
</organism>